<organism evidence="6 7">
    <name type="scientific">Paenibacillus germinis</name>
    <dbReference type="NCBI Taxonomy" id="2654979"/>
    <lineage>
        <taxon>Bacteria</taxon>
        <taxon>Bacillati</taxon>
        <taxon>Bacillota</taxon>
        <taxon>Bacilli</taxon>
        <taxon>Bacillales</taxon>
        <taxon>Paenibacillaceae</taxon>
        <taxon>Paenibacillus</taxon>
    </lineage>
</organism>
<dbReference type="Gene3D" id="1.10.357.10">
    <property type="entry name" value="Tetracycline Repressor, domain 2"/>
    <property type="match status" value="1"/>
</dbReference>
<proteinExistence type="predicted"/>
<gene>
    <name evidence="6" type="ORF">GC102_22770</name>
</gene>
<keyword evidence="2 4" id="KW-0238">DNA-binding</keyword>
<dbReference type="PANTHER" id="PTHR30055:SF234">
    <property type="entry name" value="HTH-TYPE TRANSCRIPTIONAL REGULATOR BETI"/>
    <property type="match status" value="1"/>
</dbReference>
<accession>A0ABX1Z5A0</accession>
<dbReference type="Pfam" id="PF00440">
    <property type="entry name" value="TetR_N"/>
    <property type="match status" value="1"/>
</dbReference>
<dbReference type="InterPro" id="IPR036271">
    <property type="entry name" value="Tet_transcr_reg_TetR-rel_C_sf"/>
</dbReference>
<evidence type="ECO:0000256" key="4">
    <source>
        <dbReference type="PROSITE-ProRule" id="PRU00335"/>
    </source>
</evidence>
<evidence type="ECO:0000313" key="7">
    <source>
        <dbReference type="Proteomes" id="UP000658690"/>
    </source>
</evidence>
<dbReference type="InterPro" id="IPR009057">
    <property type="entry name" value="Homeodomain-like_sf"/>
</dbReference>
<evidence type="ECO:0000256" key="2">
    <source>
        <dbReference type="ARBA" id="ARBA00023125"/>
    </source>
</evidence>
<sequence>MNAKIRYEQERRSIKSMREESIMAAAKKLFVRKGFDKTTMQEIADEVPLGIATVFRYYSKKEKLIVAIASAIIASQWEAFRSVSEMSGSCMDKLGYLFDLFISFHKEEHRENIQLIEAFESWASLAYEQEDLLEEYYAVFESNKQLFRAIIEQGRTDGSIRNDISVDDTLMTLINVFGSFAKKVSTSYNLVVFKENTGTTVQLQVLKNVFLDYLQPPSNA</sequence>
<evidence type="ECO:0000256" key="1">
    <source>
        <dbReference type="ARBA" id="ARBA00023015"/>
    </source>
</evidence>
<evidence type="ECO:0000313" key="6">
    <source>
        <dbReference type="EMBL" id="NOU88555.1"/>
    </source>
</evidence>
<evidence type="ECO:0000256" key="3">
    <source>
        <dbReference type="ARBA" id="ARBA00023163"/>
    </source>
</evidence>
<feature type="DNA-binding region" description="H-T-H motif" evidence="4">
    <location>
        <begin position="39"/>
        <end position="58"/>
    </location>
</feature>
<dbReference type="SUPFAM" id="SSF46689">
    <property type="entry name" value="Homeodomain-like"/>
    <property type="match status" value="1"/>
</dbReference>
<dbReference type="PRINTS" id="PR00455">
    <property type="entry name" value="HTHTETR"/>
</dbReference>
<dbReference type="EMBL" id="WHOC01000121">
    <property type="protein sequence ID" value="NOU88555.1"/>
    <property type="molecule type" value="Genomic_DNA"/>
</dbReference>
<dbReference type="Proteomes" id="UP000658690">
    <property type="component" value="Unassembled WGS sequence"/>
</dbReference>
<dbReference type="InterPro" id="IPR001647">
    <property type="entry name" value="HTH_TetR"/>
</dbReference>
<protein>
    <submittedName>
        <fullName evidence="6">TetR family transcriptional regulator</fullName>
    </submittedName>
</protein>
<keyword evidence="7" id="KW-1185">Reference proteome</keyword>
<evidence type="ECO:0000259" key="5">
    <source>
        <dbReference type="PROSITE" id="PS50977"/>
    </source>
</evidence>
<dbReference type="RefSeq" id="WP_171691563.1">
    <property type="nucleotide sequence ID" value="NZ_WHOC01000121.1"/>
</dbReference>
<comment type="caution">
    <text evidence="6">The sequence shown here is derived from an EMBL/GenBank/DDBJ whole genome shotgun (WGS) entry which is preliminary data.</text>
</comment>
<feature type="domain" description="HTH tetR-type" evidence="5">
    <location>
        <begin position="16"/>
        <end position="76"/>
    </location>
</feature>
<keyword evidence="3" id="KW-0804">Transcription</keyword>
<dbReference type="PANTHER" id="PTHR30055">
    <property type="entry name" value="HTH-TYPE TRANSCRIPTIONAL REGULATOR RUTR"/>
    <property type="match status" value="1"/>
</dbReference>
<dbReference type="PROSITE" id="PS50977">
    <property type="entry name" value="HTH_TETR_2"/>
    <property type="match status" value="1"/>
</dbReference>
<keyword evidence="1" id="KW-0805">Transcription regulation</keyword>
<dbReference type="InterPro" id="IPR050109">
    <property type="entry name" value="HTH-type_TetR-like_transc_reg"/>
</dbReference>
<name>A0ABX1Z5A0_9BACL</name>
<dbReference type="SUPFAM" id="SSF48498">
    <property type="entry name" value="Tetracyclin repressor-like, C-terminal domain"/>
    <property type="match status" value="1"/>
</dbReference>
<reference evidence="6 7" key="1">
    <citation type="submission" date="2019-10" db="EMBL/GenBank/DDBJ databases">
        <title>Description of Paenibacillus choica sp. nov.</title>
        <authorList>
            <person name="Carlier A."/>
            <person name="Qi S."/>
        </authorList>
    </citation>
    <scope>NUCLEOTIDE SEQUENCE [LARGE SCALE GENOMIC DNA]</scope>
    <source>
        <strain evidence="6 7">LMG 31460</strain>
    </source>
</reference>